<dbReference type="Pfam" id="PF13546">
    <property type="entry name" value="DDE_5"/>
    <property type="match status" value="1"/>
</dbReference>
<dbReference type="AlphaFoldDB" id="A0A935T5E9"/>
<gene>
    <name evidence="2" type="ORF">IPK02_00700</name>
</gene>
<protein>
    <submittedName>
        <fullName evidence="2">IS701 family transposase</fullName>
    </submittedName>
</protein>
<sequence>MSALVASALEHFDSHFTPYLHCFQSRTRSVEDTARRYLHGLFQSSRRNLECMAETVADSRYQPLHHMLSESNWDRRGVRRQLVVDANTHFGYPSALLLDESAFGKKGNLSAGVARQWNGRLGKVDNCQVGVFAAVTRDGVASVVDADLYLPETWTKDTTRCEVVGVPEEAQVFRTKGEIALDMVMRLRREGLHFSFVAFDGGYGHLPWLLGELDGEGEIFFAEVHSDQAIYLQDPAPTVVARRSPKGRAPRRRQTAAVSMTVAEWAATQSASAWGRLSIRDGEKGEVIADYLTQRVWVWDGEAPSASRWHLLVRREIDGTKLKFGLSNAKPRASLRRLAEMQGARHFVEQSFREAKSACGMAEYQVRRWQAWHHHMALVMIATMFLAKERMAHRETAELLSCRDLVEIMRHRLPTKIVTDNDLAASIIDRHRRRRQAMESAYRQQAAMLSASN</sequence>
<organism evidence="2 3">
    <name type="scientific">Candidatus Accumulibacter affinis</name>
    <dbReference type="NCBI Taxonomy" id="2954384"/>
    <lineage>
        <taxon>Bacteria</taxon>
        <taxon>Pseudomonadati</taxon>
        <taxon>Pseudomonadota</taxon>
        <taxon>Betaproteobacteria</taxon>
        <taxon>Candidatus Accumulibacter</taxon>
    </lineage>
</organism>
<proteinExistence type="predicted"/>
<dbReference type="NCBIfam" id="NF033540">
    <property type="entry name" value="transpos_IS701"/>
    <property type="match status" value="1"/>
</dbReference>
<dbReference type="EMBL" id="JADJOT010000001">
    <property type="protein sequence ID" value="MBK7952596.1"/>
    <property type="molecule type" value="Genomic_DNA"/>
</dbReference>
<evidence type="ECO:0000259" key="1">
    <source>
        <dbReference type="Pfam" id="PF13546"/>
    </source>
</evidence>
<evidence type="ECO:0000313" key="2">
    <source>
        <dbReference type="EMBL" id="MBK7952596.1"/>
    </source>
</evidence>
<dbReference type="PANTHER" id="PTHR33627">
    <property type="entry name" value="TRANSPOSASE"/>
    <property type="match status" value="1"/>
</dbReference>
<reference evidence="2 3" key="1">
    <citation type="submission" date="2020-10" db="EMBL/GenBank/DDBJ databases">
        <title>Connecting structure to function with the recovery of over 1000 high-quality activated sludge metagenome-assembled genomes encoding full-length rRNA genes using long-read sequencing.</title>
        <authorList>
            <person name="Singleton C.M."/>
            <person name="Petriglieri F."/>
            <person name="Kristensen J.M."/>
            <person name="Kirkegaard R.H."/>
            <person name="Michaelsen T.Y."/>
            <person name="Andersen M.H."/>
            <person name="Karst S.M."/>
            <person name="Dueholm M.S."/>
            <person name="Nielsen P.H."/>
            <person name="Albertsen M."/>
        </authorList>
    </citation>
    <scope>NUCLEOTIDE SEQUENCE [LARGE SCALE GENOMIC DNA]</scope>
    <source>
        <strain evidence="2">Fred_18-Q3-R57-64_BAT3C.720</strain>
    </source>
</reference>
<dbReference type="PANTHER" id="PTHR33627:SF1">
    <property type="entry name" value="TRANSPOSASE"/>
    <property type="match status" value="1"/>
</dbReference>
<evidence type="ECO:0000313" key="3">
    <source>
        <dbReference type="Proteomes" id="UP000706151"/>
    </source>
</evidence>
<dbReference type="SUPFAM" id="SSF53098">
    <property type="entry name" value="Ribonuclease H-like"/>
    <property type="match status" value="1"/>
</dbReference>
<name>A0A935T5E9_9PROT</name>
<dbReference type="Proteomes" id="UP000706151">
    <property type="component" value="Unassembled WGS sequence"/>
</dbReference>
<feature type="domain" description="Transposase IS701-like DDE" evidence="1">
    <location>
        <begin position="19"/>
        <end position="285"/>
    </location>
</feature>
<dbReference type="InterPro" id="IPR038721">
    <property type="entry name" value="IS701-like_DDE_dom"/>
</dbReference>
<comment type="caution">
    <text evidence="2">The sequence shown here is derived from an EMBL/GenBank/DDBJ whole genome shotgun (WGS) entry which is preliminary data.</text>
</comment>
<accession>A0A935T5E9</accession>
<dbReference type="InterPro" id="IPR012337">
    <property type="entry name" value="RNaseH-like_sf"/>
</dbReference>
<dbReference type="InterPro" id="IPR039365">
    <property type="entry name" value="IS701-like"/>
</dbReference>